<dbReference type="EMBL" id="BARV01020805">
    <property type="protein sequence ID" value="GAI18462.1"/>
    <property type="molecule type" value="Genomic_DNA"/>
</dbReference>
<sequence length="54" mass="6524">MTLRARWIRFTIWFWTRAVQLLPRVVVFYVLIRVLTEPIGEMSSDDWGEMPIAR</sequence>
<protein>
    <submittedName>
        <fullName evidence="2">Uncharacterized protein</fullName>
    </submittedName>
</protein>
<proteinExistence type="predicted"/>
<organism evidence="2">
    <name type="scientific">marine sediment metagenome</name>
    <dbReference type="NCBI Taxonomy" id="412755"/>
    <lineage>
        <taxon>unclassified sequences</taxon>
        <taxon>metagenomes</taxon>
        <taxon>ecological metagenomes</taxon>
    </lineage>
</organism>
<reference evidence="2" key="1">
    <citation type="journal article" date="2014" name="Front. Microbiol.">
        <title>High frequency of phylogenetically diverse reductive dehalogenase-homologous genes in deep subseafloor sedimentary metagenomes.</title>
        <authorList>
            <person name="Kawai M."/>
            <person name="Futagami T."/>
            <person name="Toyoda A."/>
            <person name="Takaki Y."/>
            <person name="Nishi S."/>
            <person name="Hori S."/>
            <person name="Arai W."/>
            <person name="Tsubouchi T."/>
            <person name="Morono Y."/>
            <person name="Uchiyama I."/>
            <person name="Ito T."/>
            <person name="Fujiyama A."/>
            <person name="Inagaki F."/>
            <person name="Takami H."/>
        </authorList>
    </citation>
    <scope>NUCLEOTIDE SEQUENCE</scope>
    <source>
        <strain evidence="2">Expedition CK06-06</strain>
    </source>
</reference>
<evidence type="ECO:0000313" key="2">
    <source>
        <dbReference type="EMBL" id="GAI18462.1"/>
    </source>
</evidence>
<gene>
    <name evidence="2" type="ORF">S06H3_34628</name>
</gene>
<name>X1LGK6_9ZZZZ</name>
<keyword evidence="1" id="KW-0472">Membrane</keyword>
<comment type="caution">
    <text evidence="2">The sequence shown here is derived from an EMBL/GenBank/DDBJ whole genome shotgun (WGS) entry which is preliminary data.</text>
</comment>
<evidence type="ECO:0000256" key="1">
    <source>
        <dbReference type="SAM" id="Phobius"/>
    </source>
</evidence>
<keyword evidence="1" id="KW-0812">Transmembrane</keyword>
<feature type="transmembrane region" description="Helical" evidence="1">
    <location>
        <begin position="12"/>
        <end position="32"/>
    </location>
</feature>
<accession>X1LGK6</accession>
<keyword evidence="1" id="KW-1133">Transmembrane helix</keyword>
<dbReference type="AlphaFoldDB" id="X1LGK6"/>